<evidence type="ECO:0000256" key="5">
    <source>
        <dbReference type="ARBA" id="ARBA00022737"/>
    </source>
</evidence>
<keyword evidence="8 11" id="KW-1133">Transmembrane helix</keyword>
<keyword evidence="4 11" id="KW-0812">Transmembrane</keyword>
<evidence type="ECO:0000313" key="15">
    <source>
        <dbReference type="Proteomes" id="UP001530400"/>
    </source>
</evidence>
<dbReference type="PROSITE" id="PS50893">
    <property type="entry name" value="ABC_TRANSPORTER_2"/>
    <property type="match status" value="2"/>
</dbReference>
<dbReference type="PROSITE" id="PS50929">
    <property type="entry name" value="ABC_TM1F"/>
    <property type="match status" value="2"/>
</dbReference>
<dbReference type="InterPro" id="IPR044746">
    <property type="entry name" value="ABCC_6TM_D1"/>
</dbReference>
<evidence type="ECO:0000259" key="13">
    <source>
        <dbReference type="PROSITE" id="PS50929"/>
    </source>
</evidence>
<evidence type="ECO:0000256" key="1">
    <source>
        <dbReference type="ARBA" id="ARBA00004127"/>
    </source>
</evidence>
<feature type="domain" description="ABC transporter" evidence="12">
    <location>
        <begin position="501"/>
        <end position="736"/>
    </location>
</feature>
<evidence type="ECO:0000259" key="12">
    <source>
        <dbReference type="PROSITE" id="PS50893"/>
    </source>
</evidence>
<evidence type="ECO:0000256" key="10">
    <source>
        <dbReference type="SAM" id="MobiDB-lite"/>
    </source>
</evidence>
<dbReference type="PANTHER" id="PTHR24223:SF456">
    <property type="entry name" value="MULTIDRUG RESISTANCE-ASSOCIATED PROTEIN LETHAL(2)03659"/>
    <property type="match status" value="1"/>
</dbReference>
<name>A0ABD3QSW8_9STRA</name>
<evidence type="ECO:0000256" key="8">
    <source>
        <dbReference type="ARBA" id="ARBA00022989"/>
    </source>
</evidence>
<sequence length="1447" mass="160594">MCAADAAPANGSNGPTASIKEEIPPLKWPAEPETSASFLNRLVFYWMQPLFSRASFLRKKDKWLEMIDLAPLAGIDRTEEVEKLFEKAYSEYVPKKKKGQTTSETESDTPEQLEARLTHALLATCKARLLIAGVARFLNTVLQFTFPILLNLILTYFQDVQSGIITREDPPIVYYKGYWLSALLMMFVGCKAVTESAYFHLVNRCTWRVKTAVSSSIYRKSLRLASSEQQKTTLGEIVNLMQVDASKIEAFVLQIHVMWDGLFQISGYMVILGTLLGWTCLVGLLIIVFAIPIMGKITGKMYGLNRSMVKYTDDRVKTVNEGLQGMLCLKMYTWEESFAEQVEGYRKGELASLRKVANLRAFLRAYMSSLPQIAAAATFLTYVYAYEGTISAAILFSSIVAFDLIRMPLMFYPMALAQYVQCKVSLKRVGAFLGYGEVSSKGYTRNPDKDGEIIIENATFYWMDPNTPVPRSALKQESSLDGSSRSAGSSVKKQRSLKRLISSRSTSKSSDKESTEHPEDELVYPSAIMTDVNIKVQHGKLCAVVGPVGSGKSTLCSSILNEAVLGEGSNVVLNGNVAYVAQTAWILNKTVRDNILFGLPYDEERYNRVIDACSLRHDLKILEDGDMTEIGERGINLSGGQKQRIAVARAAYSDADVFIFDDPLSALDPEVAERVFDECIMDMLGSKTRLLVTNQLQCLSKCDTIIALSKHGKVLEQGAYEELIGDKRGEVTRLLAGISQSRRSVKAVVSDNKEKSSSKNEASTSNKDAKKLVTQEERMTGSVELKVYLKYIKAGGGYFLFGIVIILYLASAGVNLMSSLWLSAWTTDSSYQRNSETFYISGYALTALLMGFVTFIRTYGVTRFSIRSARRMHSDVLRSILRAPMSFFDVTPTGRILSRFSKDVFTVDQELADIVDIFIYIVIQLCVVLITIIFVTPFFAIALPFLMILYFWAMNYYRQVARELKRLDSVSRSPVFAQFSETLGGLSTIRAFGRSNDFRQQFESILDANTQTVYANKVAERWLACRLEGVASLVVGFSAIFATHVVVSNGASIGNSNNFASLAGISLSYAVTATGMMQFVVRAFASVEAAMNSVERIAYYTEEIPHEAAHTSDELEKEKPSASKNAAQRAIAAAGGKAIHPDPQWPQKGAITLTNLKMRYRPETPLVLKGVDVKIGAGERIGIVGRTGSGKSSMLLILMRLVEPYLSEEDMENYHAPLVIDELDCMRMGLFDLRSKIGIIPQSPVLFSGTIRSNMDPFNNYTDEEIWEALGKCTMKDAVEAMTDGLQSKVAEYGENLSQGQRQLLCLGRALLKHCHILLLDEATSSVDYETDKAIQTTIREAFKGCTVLTIAHRVNTIMDSDKILVMDNGHVAEFDSPEELLKDETSMFSDILLFGAGIAAKDSATFFKVSSNLLNLTEVVDVISMKSPLPTIDAEMYALRSLPFEY</sequence>
<keyword evidence="6" id="KW-0547">Nucleotide-binding</keyword>
<evidence type="ECO:0000256" key="3">
    <source>
        <dbReference type="ARBA" id="ARBA00022448"/>
    </source>
</evidence>
<keyword evidence="9 11" id="KW-0472">Membrane</keyword>
<keyword evidence="3" id="KW-0813">Transport</keyword>
<feature type="transmembrane region" description="Helical" evidence="11">
    <location>
        <begin position="390"/>
        <end position="409"/>
    </location>
</feature>
<dbReference type="InterPro" id="IPR011527">
    <property type="entry name" value="ABC1_TM_dom"/>
</dbReference>
<feature type="region of interest" description="Disordered" evidence="10">
    <location>
        <begin position="472"/>
        <end position="522"/>
    </location>
</feature>
<feature type="compositionally biased region" description="Low complexity" evidence="10">
    <location>
        <begin position="499"/>
        <end position="508"/>
    </location>
</feature>
<dbReference type="SUPFAM" id="SSF90123">
    <property type="entry name" value="ABC transporter transmembrane region"/>
    <property type="match status" value="2"/>
</dbReference>
<feature type="region of interest" description="Disordered" evidence="10">
    <location>
        <begin position="748"/>
        <end position="771"/>
    </location>
</feature>
<dbReference type="GO" id="GO:0012505">
    <property type="term" value="C:endomembrane system"/>
    <property type="evidence" value="ECO:0007669"/>
    <property type="project" value="UniProtKB-SubCell"/>
</dbReference>
<dbReference type="SUPFAM" id="SSF52540">
    <property type="entry name" value="P-loop containing nucleoside triphosphate hydrolases"/>
    <property type="match status" value="2"/>
</dbReference>
<feature type="compositionally biased region" description="Low complexity" evidence="10">
    <location>
        <begin position="479"/>
        <end position="490"/>
    </location>
</feature>
<feature type="transmembrane region" description="Helical" evidence="11">
    <location>
        <begin position="917"/>
        <end position="950"/>
    </location>
</feature>
<dbReference type="CDD" id="cd03250">
    <property type="entry name" value="ABCC_MRP_domain1"/>
    <property type="match status" value="1"/>
</dbReference>
<feature type="transmembrane region" description="Helical" evidence="11">
    <location>
        <begin position="798"/>
        <end position="818"/>
    </location>
</feature>
<dbReference type="Pfam" id="PF00664">
    <property type="entry name" value="ABC_membrane"/>
    <property type="match status" value="2"/>
</dbReference>
<dbReference type="InterPro" id="IPR044726">
    <property type="entry name" value="ABCC_6TM_D2"/>
</dbReference>
<feature type="domain" description="ABC transporter" evidence="12">
    <location>
        <begin position="1151"/>
        <end position="1394"/>
    </location>
</feature>
<evidence type="ECO:0000256" key="7">
    <source>
        <dbReference type="ARBA" id="ARBA00022840"/>
    </source>
</evidence>
<feature type="transmembrane region" description="Helical" evidence="11">
    <location>
        <begin position="1059"/>
        <end position="1081"/>
    </location>
</feature>
<evidence type="ECO:0008006" key="16">
    <source>
        <dbReference type="Google" id="ProtNLM"/>
    </source>
</evidence>
<protein>
    <recommendedName>
        <fullName evidence="16">ATP-dependent transporter ycf16</fullName>
    </recommendedName>
</protein>
<feature type="domain" description="ABC transmembrane type-1" evidence="13">
    <location>
        <begin position="803"/>
        <end position="1089"/>
    </location>
</feature>
<dbReference type="InterPro" id="IPR003439">
    <property type="entry name" value="ABC_transporter-like_ATP-bd"/>
</dbReference>
<dbReference type="FunFam" id="3.40.50.300:FF:001847">
    <property type="entry name" value="ABC transporter, putative"/>
    <property type="match status" value="1"/>
</dbReference>
<keyword evidence="15" id="KW-1185">Reference proteome</keyword>
<dbReference type="CDD" id="cd03244">
    <property type="entry name" value="ABCC_MRP_domain2"/>
    <property type="match status" value="1"/>
</dbReference>
<feature type="transmembrane region" description="Helical" evidence="11">
    <location>
        <begin position="838"/>
        <end position="859"/>
    </location>
</feature>
<feature type="transmembrane region" description="Helical" evidence="11">
    <location>
        <begin position="1027"/>
        <end position="1047"/>
    </location>
</feature>
<dbReference type="Proteomes" id="UP001530400">
    <property type="component" value="Unassembled WGS sequence"/>
</dbReference>
<dbReference type="FunFam" id="1.20.1560.10:FF:000498">
    <property type="entry name" value="ABC transporter"/>
    <property type="match status" value="1"/>
</dbReference>
<evidence type="ECO:0000256" key="9">
    <source>
        <dbReference type="ARBA" id="ARBA00023136"/>
    </source>
</evidence>
<evidence type="ECO:0000256" key="6">
    <source>
        <dbReference type="ARBA" id="ARBA00022741"/>
    </source>
</evidence>
<dbReference type="FunFam" id="1.20.1560.10:FF:000010">
    <property type="entry name" value="Multidrug resistance-associated ABC transporter"/>
    <property type="match status" value="1"/>
</dbReference>
<evidence type="ECO:0000256" key="2">
    <source>
        <dbReference type="ARBA" id="ARBA00009726"/>
    </source>
</evidence>
<dbReference type="PROSITE" id="PS00211">
    <property type="entry name" value="ABC_TRANSPORTER_1"/>
    <property type="match status" value="2"/>
</dbReference>
<comment type="caution">
    <text evidence="14">The sequence shown here is derived from an EMBL/GenBank/DDBJ whole genome shotgun (WGS) entry which is preliminary data.</text>
</comment>
<dbReference type="InterPro" id="IPR027417">
    <property type="entry name" value="P-loop_NTPase"/>
</dbReference>
<dbReference type="InterPro" id="IPR050173">
    <property type="entry name" value="ABC_transporter_C-like"/>
</dbReference>
<feature type="domain" description="ABC transmembrane type-1" evidence="13">
    <location>
        <begin position="130"/>
        <end position="421"/>
    </location>
</feature>
<dbReference type="SMART" id="SM00382">
    <property type="entry name" value="AAA"/>
    <property type="match status" value="2"/>
</dbReference>
<evidence type="ECO:0000313" key="14">
    <source>
        <dbReference type="EMBL" id="KAL3803239.1"/>
    </source>
</evidence>
<dbReference type="Gene3D" id="3.40.50.300">
    <property type="entry name" value="P-loop containing nucleotide triphosphate hydrolases"/>
    <property type="match status" value="2"/>
</dbReference>
<gene>
    <name evidence="14" type="ORF">ACHAWO_005596</name>
</gene>
<feature type="transmembrane region" description="Helical" evidence="11">
    <location>
        <begin position="268"/>
        <end position="291"/>
    </location>
</feature>
<feature type="transmembrane region" description="Helical" evidence="11">
    <location>
        <begin position="137"/>
        <end position="157"/>
    </location>
</feature>
<dbReference type="Gene3D" id="1.20.1560.10">
    <property type="entry name" value="ABC transporter type 1, transmembrane domain"/>
    <property type="match status" value="2"/>
</dbReference>
<dbReference type="InterPro" id="IPR017871">
    <property type="entry name" value="ABC_transporter-like_CS"/>
</dbReference>
<keyword evidence="5" id="KW-0677">Repeat</keyword>
<comment type="subcellular location">
    <subcellularLocation>
        <location evidence="1">Endomembrane system</location>
        <topology evidence="1">Multi-pass membrane protein</topology>
    </subcellularLocation>
</comment>
<dbReference type="EMBL" id="JALLPJ020000078">
    <property type="protein sequence ID" value="KAL3803239.1"/>
    <property type="molecule type" value="Genomic_DNA"/>
</dbReference>
<reference evidence="14 15" key="1">
    <citation type="submission" date="2024-10" db="EMBL/GenBank/DDBJ databases">
        <title>Updated reference genomes for cyclostephanoid diatoms.</title>
        <authorList>
            <person name="Roberts W.R."/>
            <person name="Alverson A.J."/>
        </authorList>
    </citation>
    <scope>NUCLEOTIDE SEQUENCE [LARGE SCALE GENOMIC DNA]</scope>
    <source>
        <strain evidence="14 15">AJA010-31</strain>
    </source>
</reference>
<dbReference type="FunFam" id="3.40.50.300:FF:000074">
    <property type="entry name" value="Multidrug resistance-associated protein 5 isoform 1"/>
    <property type="match status" value="1"/>
</dbReference>
<comment type="similarity">
    <text evidence="2">Belongs to the ABC transporter superfamily. ABCC family. Conjugate transporter (TC 3.A.1.208) subfamily.</text>
</comment>
<organism evidence="14 15">
    <name type="scientific">Cyclotella atomus</name>
    <dbReference type="NCBI Taxonomy" id="382360"/>
    <lineage>
        <taxon>Eukaryota</taxon>
        <taxon>Sar</taxon>
        <taxon>Stramenopiles</taxon>
        <taxon>Ochrophyta</taxon>
        <taxon>Bacillariophyta</taxon>
        <taxon>Coscinodiscophyceae</taxon>
        <taxon>Thalassiosirophycidae</taxon>
        <taxon>Stephanodiscales</taxon>
        <taxon>Stephanodiscaceae</taxon>
        <taxon>Cyclotella</taxon>
    </lineage>
</organism>
<evidence type="ECO:0000256" key="11">
    <source>
        <dbReference type="SAM" id="Phobius"/>
    </source>
</evidence>
<accession>A0ABD3QSW8</accession>
<evidence type="ECO:0000256" key="4">
    <source>
        <dbReference type="ARBA" id="ARBA00022692"/>
    </source>
</evidence>
<dbReference type="InterPro" id="IPR036640">
    <property type="entry name" value="ABC1_TM_sf"/>
</dbReference>
<dbReference type="CDD" id="cd18580">
    <property type="entry name" value="ABC_6TM_ABCC_D2"/>
    <property type="match status" value="1"/>
</dbReference>
<dbReference type="PANTHER" id="PTHR24223">
    <property type="entry name" value="ATP-BINDING CASSETTE SUB-FAMILY C"/>
    <property type="match status" value="1"/>
</dbReference>
<dbReference type="CDD" id="cd18579">
    <property type="entry name" value="ABC_6TM_ABCC_D1"/>
    <property type="match status" value="1"/>
</dbReference>
<proteinExistence type="inferred from homology"/>
<dbReference type="GO" id="GO:0005524">
    <property type="term" value="F:ATP binding"/>
    <property type="evidence" value="ECO:0007669"/>
    <property type="project" value="UniProtKB-KW"/>
</dbReference>
<dbReference type="Pfam" id="PF00005">
    <property type="entry name" value="ABC_tran"/>
    <property type="match status" value="2"/>
</dbReference>
<feature type="transmembrane region" description="Helical" evidence="11">
    <location>
        <begin position="178"/>
        <end position="201"/>
    </location>
</feature>
<dbReference type="InterPro" id="IPR003593">
    <property type="entry name" value="AAA+_ATPase"/>
</dbReference>
<feature type="region of interest" description="Disordered" evidence="10">
    <location>
        <begin position="1"/>
        <end position="28"/>
    </location>
</feature>
<keyword evidence="7" id="KW-0067">ATP-binding</keyword>